<name>A0A430WQK3_CAMJU</name>
<organism evidence="2 3">
    <name type="scientific">Campylobacter jejuni</name>
    <dbReference type="NCBI Taxonomy" id="197"/>
    <lineage>
        <taxon>Bacteria</taxon>
        <taxon>Pseudomonadati</taxon>
        <taxon>Campylobacterota</taxon>
        <taxon>Epsilonproteobacteria</taxon>
        <taxon>Campylobacterales</taxon>
        <taxon>Campylobacteraceae</taxon>
        <taxon>Campylobacter</taxon>
    </lineage>
</organism>
<reference evidence="2" key="1">
    <citation type="journal article" date="2019" name="Appl. Environ. Microbiol.">
        <title>Population genetics and characterization of Campylobacter jejuni isolates in western jackdaws and game birds in Finland.</title>
        <authorList>
            <person name="Kovanen S."/>
            <person name="Rossi M."/>
            <person name="Pohja-Mykra M."/>
            <person name="Nieminen T."/>
            <person name="Raunio-Saarnisto M."/>
            <person name="Sauvala M."/>
            <person name="Fredriksson-Ahomaa M."/>
            <person name="Hanninen M.L."/>
            <person name="Kivisto R."/>
        </authorList>
    </citation>
    <scope>NUCLEOTIDE SEQUENCE [LARGE SCALE GENOMIC DNA]</scope>
    <source>
        <strain evidence="2">CB313</strain>
    </source>
</reference>
<proteinExistence type="predicted"/>
<gene>
    <name evidence="2" type="ORF">C3H57_09855</name>
</gene>
<comment type="caution">
    <text evidence="2">The sequence shown here is derived from an EMBL/GenBank/DDBJ whole genome shotgun (WGS) entry which is preliminary data.</text>
</comment>
<protein>
    <submittedName>
        <fullName evidence="2">Uncharacterized protein</fullName>
    </submittedName>
</protein>
<evidence type="ECO:0000313" key="2">
    <source>
        <dbReference type="EMBL" id="RTJ77865.1"/>
    </source>
</evidence>
<keyword evidence="1" id="KW-0175">Coiled coil</keyword>
<evidence type="ECO:0000256" key="1">
    <source>
        <dbReference type="SAM" id="Coils"/>
    </source>
</evidence>
<sequence length="197" mass="22976">MKITIQALQSQIPKELSGRMTKESLERLANHLHLATEDDMDAIPFYLLCDLVITCKELDLKENYHKVITEIQMIMQKIQNKIPQELSGRMTKESLERLANHLHLATIDDMSDIPPWLLYDLAITCKELDLKENYHKVLIEIQMNLEAKQMADLAEQRAELAEQRAEKAEQRLKEAKLLEQRITNFINSMTKKYGDKK</sequence>
<accession>A0A430WQK3</accession>
<dbReference type="AlphaFoldDB" id="A0A430WQK3"/>
<evidence type="ECO:0000313" key="3">
    <source>
        <dbReference type="Proteomes" id="UP000288507"/>
    </source>
</evidence>
<dbReference type="EMBL" id="PRBV01000027">
    <property type="protein sequence ID" value="RTJ77865.1"/>
    <property type="molecule type" value="Genomic_DNA"/>
</dbReference>
<dbReference type="Proteomes" id="UP000288507">
    <property type="component" value="Unassembled WGS sequence"/>
</dbReference>
<feature type="coiled-coil region" evidence="1">
    <location>
        <begin position="143"/>
        <end position="180"/>
    </location>
</feature>
<dbReference type="RefSeq" id="WP_126210875.1">
    <property type="nucleotide sequence ID" value="NZ_PQZP01000002.1"/>
</dbReference>